<comment type="caution">
    <text evidence="1">The sequence shown here is derived from an EMBL/GenBank/DDBJ whole genome shotgun (WGS) entry which is preliminary data.</text>
</comment>
<accession>A0ABQ1VSP7</accession>
<dbReference type="Proteomes" id="UP000608420">
    <property type="component" value="Unassembled WGS sequence"/>
</dbReference>
<evidence type="ECO:0000313" key="1">
    <source>
        <dbReference type="EMBL" id="GGF95734.1"/>
    </source>
</evidence>
<dbReference type="EMBL" id="BMIW01000009">
    <property type="protein sequence ID" value="GGF95734.1"/>
    <property type="molecule type" value="Genomic_DNA"/>
</dbReference>
<organism evidence="1 2">
    <name type="scientific">Paenibacillus aceti</name>
    <dbReference type="NCBI Taxonomy" id="1820010"/>
    <lineage>
        <taxon>Bacteria</taxon>
        <taxon>Bacillati</taxon>
        <taxon>Bacillota</taxon>
        <taxon>Bacilli</taxon>
        <taxon>Bacillales</taxon>
        <taxon>Paenibacillaceae</taxon>
        <taxon>Paenibacillus</taxon>
    </lineage>
</organism>
<name>A0ABQ1VSP7_9BACL</name>
<keyword evidence="2" id="KW-1185">Reference proteome</keyword>
<gene>
    <name evidence="1" type="ORF">GCM10010913_16700</name>
</gene>
<evidence type="ECO:0000313" key="2">
    <source>
        <dbReference type="Proteomes" id="UP000608420"/>
    </source>
</evidence>
<sequence>MVTKREAAIQADSWLLAGISIPQNFSRRLAQISRNCVEQWLDCLVYLERFFIHFHLGGILWVWTMQ</sequence>
<protein>
    <submittedName>
        <fullName evidence="1">Uncharacterized protein</fullName>
    </submittedName>
</protein>
<proteinExistence type="predicted"/>
<reference evidence="2" key="1">
    <citation type="journal article" date="2019" name="Int. J. Syst. Evol. Microbiol.">
        <title>The Global Catalogue of Microorganisms (GCM) 10K type strain sequencing project: providing services to taxonomists for standard genome sequencing and annotation.</title>
        <authorList>
            <consortium name="The Broad Institute Genomics Platform"/>
            <consortium name="The Broad Institute Genome Sequencing Center for Infectious Disease"/>
            <person name="Wu L."/>
            <person name="Ma J."/>
        </authorList>
    </citation>
    <scope>NUCLEOTIDE SEQUENCE [LARGE SCALE GENOMIC DNA]</scope>
    <source>
        <strain evidence="2">CGMCC 1.15420</strain>
    </source>
</reference>